<keyword evidence="12 16" id="KW-0249">Electron transport</keyword>
<feature type="transmembrane region" description="Helical" evidence="19">
    <location>
        <begin position="21"/>
        <end position="39"/>
    </location>
</feature>
<dbReference type="AlphaFoldDB" id="A0A0M2V3P5"/>
<evidence type="ECO:0000256" key="19">
    <source>
        <dbReference type="SAM" id="Phobius"/>
    </source>
</evidence>
<dbReference type="RefSeq" id="WP_046558850.1">
    <property type="nucleotide sequence ID" value="NZ_LAHO01000018.1"/>
</dbReference>
<dbReference type="GO" id="GO:0006099">
    <property type="term" value="P:tricarboxylic acid cycle"/>
    <property type="evidence" value="ECO:0007669"/>
    <property type="project" value="UniProtKB-UniRule"/>
</dbReference>
<comment type="caution">
    <text evidence="20">The sequence shown here is derived from an EMBL/GenBank/DDBJ whole genome shotgun (WGS) entry which is preliminary data.</text>
</comment>
<feature type="transmembrane region" description="Helical" evidence="19">
    <location>
        <begin position="91"/>
        <end position="113"/>
    </location>
</feature>
<dbReference type="STRING" id="336831.WG68_16625"/>
<name>A0A0M2V3P5_9GAMM</name>
<dbReference type="InterPro" id="IPR034804">
    <property type="entry name" value="SQR/QFR_C/D"/>
</dbReference>
<keyword evidence="14 18" id="KW-0408">Iron</keyword>
<dbReference type="InterPro" id="IPR000701">
    <property type="entry name" value="SuccDH_FuR_B_TM-su"/>
</dbReference>
<evidence type="ECO:0000256" key="11">
    <source>
        <dbReference type="ARBA" id="ARBA00022723"/>
    </source>
</evidence>
<evidence type="ECO:0000256" key="4">
    <source>
        <dbReference type="ARBA" id="ARBA00019425"/>
    </source>
</evidence>
<keyword evidence="8 16" id="KW-0816">Tricarboxylic acid cycle</keyword>
<reference evidence="20 21" key="1">
    <citation type="submission" date="2015-03" db="EMBL/GenBank/DDBJ databases">
        <title>Draft genome sequences of two protease-producing strains of Arsukibacterium isolated from two cold and alkaline environments.</title>
        <authorList>
            <person name="Lylloff J.E."/>
            <person name="Skov L.B."/>
            <person name="Jepsen M."/>
            <person name="Hallin P.F."/>
            <person name="Sorensen S.J."/>
            <person name="Stougaard P."/>
            <person name="Glaring M.A."/>
        </authorList>
    </citation>
    <scope>NUCLEOTIDE SEQUENCE [LARGE SCALE GENOMIC DNA]</scope>
    <source>
        <strain evidence="20 21">GCM72</strain>
    </source>
</reference>
<evidence type="ECO:0000256" key="8">
    <source>
        <dbReference type="ARBA" id="ARBA00022532"/>
    </source>
</evidence>
<dbReference type="GO" id="GO:0020037">
    <property type="term" value="F:heme binding"/>
    <property type="evidence" value="ECO:0007669"/>
    <property type="project" value="InterPro"/>
</dbReference>
<gene>
    <name evidence="20" type="primary">sdhD</name>
    <name evidence="20" type="ORF">WG68_16625</name>
</gene>
<sequence>MVLNQASLKRDGVQDYVSLRASAIVLALYTLFILGFFLVTPEVTFEVWQGLFANMAMKVFTLLALISIAIHTRIGLWQVLTDYVKSAQLRAVLQFFLYALAFGYVAVGLFVLWGA</sequence>
<evidence type="ECO:0000256" key="5">
    <source>
        <dbReference type="ARBA" id="ARBA00022448"/>
    </source>
</evidence>
<evidence type="ECO:0000256" key="6">
    <source>
        <dbReference type="ARBA" id="ARBA00022475"/>
    </source>
</evidence>
<feature type="binding site" evidence="17">
    <location>
        <position position="83"/>
    </location>
    <ligand>
        <name>a ubiquinone</name>
        <dbReference type="ChEBI" id="CHEBI:16389"/>
    </ligand>
</feature>
<keyword evidence="11 18" id="KW-0479">Metal-binding</keyword>
<evidence type="ECO:0000256" key="3">
    <source>
        <dbReference type="ARBA" id="ARBA00005163"/>
    </source>
</evidence>
<comment type="function">
    <text evidence="1 16">Membrane-anchoring subunit of succinate dehydrogenase (SDH).</text>
</comment>
<keyword evidence="20" id="KW-0560">Oxidoreductase</keyword>
<dbReference type="CDD" id="cd03494">
    <property type="entry name" value="SQR_TypeC_SdhD"/>
    <property type="match status" value="1"/>
</dbReference>
<evidence type="ECO:0000256" key="17">
    <source>
        <dbReference type="PIRSR" id="PIRSR000169-1"/>
    </source>
</evidence>
<evidence type="ECO:0000256" key="7">
    <source>
        <dbReference type="ARBA" id="ARBA00022519"/>
    </source>
</evidence>
<comment type="pathway">
    <text evidence="3 16">Carbohydrate metabolism; tricarboxylic acid cycle.</text>
</comment>
<keyword evidence="6 16" id="KW-1003">Cell membrane</keyword>
<protein>
    <recommendedName>
        <fullName evidence="4 16">Succinate dehydrogenase hydrophobic membrane anchor subunit</fullName>
    </recommendedName>
</protein>
<evidence type="ECO:0000256" key="2">
    <source>
        <dbReference type="ARBA" id="ARBA00004429"/>
    </source>
</evidence>
<dbReference type="GO" id="GO:0016491">
    <property type="term" value="F:oxidoreductase activity"/>
    <property type="evidence" value="ECO:0007669"/>
    <property type="project" value="UniProtKB-KW"/>
</dbReference>
<keyword evidence="10 19" id="KW-0812">Transmembrane</keyword>
<comment type="cofactor">
    <cofactor evidence="18">
        <name>heme</name>
        <dbReference type="ChEBI" id="CHEBI:30413"/>
    </cofactor>
    <text evidence="18">The heme is bound between the two transmembrane subunits.</text>
</comment>
<dbReference type="GO" id="GO:0009055">
    <property type="term" value="F:electron transfer activity"/>
    <property type="evidence" value="ECO:0007669"/>
    <property type="project" value="TreeGrafter"/>
</dbReference>
<comment type="subcellular location">
    <subcellularLocation>
        <location evidence="2 16">Cell inner membrane</location>
        <topology evidence="2 16">Multi-pass membrane protein</topology>
    </subcellularLocation>
</comment>
<evidence type="ECO:0000256" key="1">
    <source>
        <dbReference type="ARBA" id="ARBA00004050"/>
    </source>
</evidence>
<proteinExistence type="predicted"/>
<dbReference type="PANTHER" id="PTHR38689">
    <property type="entry name" value="SUCCINATE DEHYDROGENASE HYDROPHOBIC MEMBRANE ANCHOR SUBUNIT"/>
    <property type="match status" value="1"/>
</dbReference>
<dbReference type="Proteomes" id="UP000034228">
    <property type="component" value="Unassembled WGS sequence"/>
</dbReference>
<accession>A0A0M2V3P5</accession>
<evidence type="ECO:0000256" key="9">
    <source>
        <dbReference type="ARBA" id="ARBA00022617"/>
    </source>
</evidence>
<evidence type="ECO:0000256" key="10">
    <source>
        <dbReference type="ARBA" id="ARBA00022692"/>
    </source>
</evidence>
<dbReference type="InterPro" id="IPR014312">
    <property type="entry name" value="Succ_DH_anchor"/>
</dbReference>
<evidence type="ECO:0000313" key="21">
    <source>
        <dbReference type="Proteomes" id="UP000034228"/>
    </source>
</evidence>
<dbReference type="Gene3D" id="1.20.1300.10">
    <property type="entry name" value="Fumarate reductase/succinate dehydrogenase, transmembrane subunit"/>
    <property type="match status" value="1"/>
</dbReference>
<dbReference type="PIRSF" id="PIRSF000169">
    <property type="entry name" value="SDH_D"/>
    <property type="match status" value="1"/>
</dbReference>
<dbReference type="SUPFAM" id="SSF81343">
    <property type="entry name" value="Fumarate reductase respiratory complex transmembrane subunits"/>
    <property type="match status" value="1"/>
</dbReference>
<dbReference type="NCBIfam" id="TIGR02968">
    <property type="entry name" value="succ_dehyd_anc"/>
    <property type="match status" value="1"/>
</dbReference>
<evidence type="ECO:0000313" key="20">
    <source>
        <dbReference type="EMBL" id="KKO44260.1"/>
    </source>
</evidence>
<feature type="transmembrane region" description="Helical" evidence="19">
    <location>
        <begin position="51"/>
        <end position="70"/>
    </location>
</feature>
<keyword evidence="13 19" id="KW-1133">Transmembrane helix</keyword>
<dbReference type="UniPathway" id="UPA00223"/>
<evidence type="ECO:0000256" key="15">
    <source>
        <dbReference type="ARBA" id="ARBA00023136"/>
    </source>
</evidence>
<dbReference type="Pfam" id="PF01127">
    <property type="entry name" value="Sdh_cyt"/>
    <property type="match status" value="1"/>
</dbReference>
<keyword evidence="5 16" id="KW-0813">Transport</keyword>
<evidence type="ECO:0000256" key="13">
    <source>
        <dbReference type="ARBA" id="ARBA00022989"/>
    </source>
</evidence>
<evidence type="ECO:0000256" key="12">
    <source>
        <dbReference type="ARBA" id="ARBA00022982"/>
    </source>
</evidence>
<dbReference type="PANTHER" id="PTHR38689:SF1">
    <property type="entry name" value="SUCCINATE DEHYDROGENASE HYDROPHOBIC MEMBRANE ANCHOR SUBUNIT"/>
    <property type="match status" value="1"/>
</dbReference>
<dbReference type="GO" id="GO:0046872">
    <property type="term" value="F:metal ion binding"/>
    <property type="evidence" value="ECO:0007669"/>
    <property type="project" value="UniProtKB-KW"/>
</dbReference>
<keyword evidence="9 18" id="KW-0349">Heme</keyword>
<dbReference type="OrthoDB" id="5612767at2"/>
<dbReference type="PATRIC" id="fig|336831.14.peg.2107"/>
<organism evidence="20 21">
    <name type="scientific">Arsukibacterium ikkense</name>
    <dbReference type="NCBI Taxonomy" id="336831"/>
    <lineage>
        <taxon>Bacteria</taxon>
        <taxon>Pseudomonadati</taxon>
        <taxon>Pseudomonadota</taxon>
        <taxon>Gammaproteobacteria</taxon>
        <taxon>Chromatiales</taxon>
        <taxon>Chromatiaceae</taxon>
        <taxon>Arsukibacterium</taxon>
    </lineage>
</organism>
<keyword evidence="21" id="KW-1185">Reference proteome</keyword>
<evidence type="ECO:0000256" key="16">
    <source>
        <dbReference type="PIRNR" id="PIRNR000169"/>
    </source>
</evidence>
<feature type="binding site" description="axial binding residue" evidence="18">
    <location>
        <position position="71"/>
    </location>
    <ligand>
        <name>heme</name>
        <dbReference type="ChEBI" id="CHEBI:30413"/>
        <note>ligand shared with second transmembrane subunit</note>
    </ligand>
    <ligandPart>
        <name>Fe</name>
        <dbReference type="ChEBI" id="CHEBI:18248"/>
    </ligandPart>
</feature>
<dbReference type="GO" id="GO:0017004">
    <property type="term" value="P:cytochrome complex assembly"/>
    <property type="evidence" value="ECO:0007669"/>
    <property type="project" value="TreeGrafter"/>
</dbReference>
<keyword evidence="7 16" id="KW-0997">Cell inner membrane</keyword>
<dbReference type="EMBL" id="LAHO01000018">
    <property type="protein sequence ID" value="KKO44260.1"/>
    <property type="molecule type" value="Genomic_DNA"/>
</dbReference>
<keyword evidence="15 16" id="KW-0472">Membrane</keyword>
<evidence type="ECO:0000256" key="14">
    <source>
        <dbReference type="ARBA" id="ARBA00023004"/>
    </source>
</evidence>
<evidence type="ECO:0000256" key="18">
    <source>
        <dbReference type="PIRSR" id="PIRSR000169-2"/>
    </source>
</evidence>
<dbReference type="GO" id="GO:0005886">
    <property type="term" value="C:plasma membrane"/>
    <property type="evidence" value="ECO:0007669"/>
    <property type="project" value="UniProtKB-SubCell"/>
</dbReference>